<sequence length="74" mass="8525">MIKDILETFLDENIDAIVTEVEEIEEEEAPIPDVSDKCFTLLDTASVSPAFWIVLVVTLFLMLFAERYSRIRTE</sequence>
<reference evidence="2" key="1">
    <citation type="journal article" date="2021" name="G3 (Bethesda)">
        <title>Genome and transcriptome analysis of the beet armyworm Spodoptera exigua reveals targets for pest control. .</title>
        <authorList>
            <person name="Simon S."/>
            <person name="Breeschoten T."/>
            <person name="Jansen H.J."/>
            <person name="Dirks R.P."/>
            <person name="Schranz M.E."/>
            <person name="Ros V.I.D."/>
        </authorList>
    </citation>
    <scope>NUCLEOTIDE SEQUENCE</scope>
    <source>
        <strain evidence="2">TB_SE_WUR_2020</strain>
    </source>
</reference>
<feature type="transmembrane region" description="Helical" evidence="1">
    <location>
        <begin position="49"/>
        <end position="65"/>
    </location>
</feature>
<name>A0A922SRY1_SPOEX</name>
<protein>
    <submittedName>
        <fullName evidence="2">Uncharacterized protein</fullName>
    </submittedName>
</protein>
<evidence type="ECO:0000313" key="3">
    <source>
        <dbReference type="Proteomes" id="UP000814243"/>
    </source>
</evidence>
<accession>A0A922SRY1</accession>
<evidence type="ECO:0000313" key="2">
    <source>
        <dbReference type="EMBL" id="KAH9645348.1"/>
    </source>
</evidence>
<proteinExistence type="predicted"/>
<evidence type="ECO:0000256" key="1">
    <source>
        <dbReference type="SAM" id="Phobius"/>
    </source>
</evidence>
<dbReference type="AlphaFoldDB" id="A0A922SRY1"/>
<organism evidence="2 3">
    <name type="scientific">Spodoptera exigua</name>
    <name type="common">Beet armyworm</name>
    <name type="synonym">Noctua fulgens</name>
    <dbReference type="NCBI Taxonomy" id="7107"/>
    <lineage>
        <taxon>Eukaryota</taxon>
        <taxon>Metazoa</taxon>
        <taxon>Ecdysozoa</taxon>
        <taxon>Arthropoda</taxon>
        <taxon>Hexapoda</taxon>
        <taxon>Insecta</taxon>
        <taxon>Pterygota</taxon>
        <taxon>Neoptera</taxon>
        <taxon>Endopterygota</taxon>
        <taxon>Lepidoptera</taxon>
        <taxon>Glossata</taxon>
        <taxon>Ditrysia</taxon>
        <taxon>Noctuoidea</taxon>
        <taxon>Noctuidae</taxon>
        <taxon>Amphipyrinae</taxon>
        <taxon>Spodoptera</taxon>
    </lineage>
</organism>
<comment type="caution">
    <text evidence="2">The sequence shown here is derived from an EMBL/GenBank/DDBJ whole genome shotgun (WGS) entry which is preliminary data.</text>
</comment>
<gene>
    <name evidence="2" type="ORF">HF086_011112</name>
</gene>
<keyword evidence="1" id="KW-1133">Transmembrane helix</keyword>
<dbReference type="Proteomes" id="UP000814243">
    <property type="component" value="Unassembled WGS sequence"/>
</dbReference>
<keyword evidence="1" id="KW-0472">Membrane</keyword>
<dbReference type="EMBL" id="JACEFF010000048">
    <property type="protein sequence ID" value="KAH9645348.1"/>
    <property type="molecule type" value="Genomic_DNA"/>
</dbReference>
<keyword evidence="1" id="KW-0812">Transmembrane</keyword>